<dbReference type="InterPro" id="IPR000717">
    <property type="entry name" value="PCI_dom"/>
</dbReference>
<dbReference type="Pfam" id="PF01399">
    <property type="entry name" value="PCI"/>
    <property type="match status" value="1"/>
</dbReference>
<evidence type="ECO:0000256" key="6">
    <source>
        <dbReference type="ARBA" id="ARBA00022790"/>
    </source>
</evidence>
<keyword evidence="5" id="KW-0963">Cytoplasm</keyword>
<dbReference type="STRING" id="1684307.A0A316U2E0"/>
<feature type="compositionally biased region" description="Low complexity" evidence="8">
    <location>
        <begin position="386"/>
        <end position="406"/>
    </location>
</feature>
<dbReference type="Proteomes" id="UP000245942">
    <property type="component" value="Unassembled WGS sequence"/>
</dbReference>
<keyword evidence="7" id="KW-0539">Nucleus</keyword>
<evidence type="ECO:0000313" key="11">
    <source>
        <dbReference type="Proteomes" id="UP000245942"/>
    </source>
</evidence>
<dbReference type="GO" id="GO:0005829">
    <property type="term" value="C:cytosol"/>
    <property type="evidence" value="ECO:0007669"/>
    <property type="project" value="TreeGrafter"/>
</dbReference>
<keyword evidence="11" id="KW-1185">Reference proteome</keyword>
<dbReference type="Gene3D" id="1.10.10.10">
    <property type="entry name" value="Winged helix-like DNA-binding domain superfamily/Winged helix DNA-binding domain"/>
    <property type="match status" value="1"/>
</dbReference>
<dbReference type="InterPro" id="IPR036390">
    <property type="entry name" value="WH_DNA-bd_sf"/>
</dbReference>
<evidence type="ECO:0000256" key="2">
    <source>
        <dbReference type="ARBA" id="ARBA00004496"/>
    </source>
</evidence>
<protein>
    <recommendedName>
        <fullName evidence="4">COP9 signalosome complex subunit 4</fullName>
    </recommendedName>
</protein>
<accession>A0A316U2E0</accession>
<dbReference type="EMBL" id="KZ819335">
    <property type="protein sequence ID" value="PWN18583.1"/>
    <property type="molecule type" value="Genomic_DNA"/>
</dbReference>
<evidence type="ECO:0000256" key="3">
    <source>
        <dbReference type="ARBA" id="ARBA00010417"/>
    </source>
</evidence>
<name>A0A316U2E0_9BASI</name>
<evidence type="ECO:0000256" key="7">
    <source>
        <dbReference type="ARBA" id="ARBA00023242"/>
    </source>
</evidence>
<comment type="similarity">
    <text evidence="3">Belongs to the CSN4 family.</text>
</comment>
<evidence type="ECO:0000259" key="9">
    <source>
        <dbReference type="SMART" id="SM00088"/>
    </source>
</evidence>
<evidence type="ECO:0000256" key="5">
    <source>
        <dbReference type="ARBA" id="ARBA00022490"/>
    </source>
</evidence>
<dbReference type="PANTHER" id="PTHR10855:SF2">
    <property type="entry name" value="COP9 SIGNALOSOME COMPLEX SUBUNIT 4"/>
    <property type="match status" value="1"/>
</dbReference>
<dbReference type="PANTHER" id="PTHR10855">
    <property type="entry name" value="26S PROTEASOME NON-ATPASE REGULATORY SUBUNIT 12/COP9 SIGNALOSOME COMPLEX SUBUNIT 4"/>
    <property type="match status" value="1"/>
</dbReference>
<dbReference type="SUPFAM" id="SSF46785">
    <property type="entry name" value="Winged helix' DNA-binding domain"/>
    <property type="match status" value="1"/>
</dbReference>
<dbReference type="Pfam" id="PF22241">
    <property type="entry name" value="PSMD12-CSN4_N"/>
    <property type="match status" value="1"/>
</dbReference>
<dbReference type="InterPro" id="IPR040134">
    <property type="entry name" value="PSMD12/CSN4"/>
</dbReference>
<proteinExistence type="inferred from homology"/>
<gene>
    <name evidence="10" type="ORF">BCV69DRAFT_67204</name>
</gene>
<dbReference type="AlphaFoldDB" id="A0A316U2E0"/>
<evidence type="ECO:0000313" key="10">
    <source>
        <dbReference type="EMBL" id="PWN18583.1"/>
    </source>
</evidence>
<reference evidence="10 11" key="1">
    <citation type="journal article" date="2018" name="Mol. Biol. Evol.">
        <title>Broad Genomic Sampling Reveals a Smut Pathogenic Ancestry of the Fungal Clade Ustilaginomycotina.</title>
        <authorList>
            <person name="Kijpornyongpan T."/>
            <person name="Mondo S.J."/>
            <person name="Barry K."/>
            <person name="Sandor L."/>
            <person name="Lee J."/>
            <person name="Lipzen A."/>
            <person name="Pangilinan J."/>
            <person name="LaButti K."/>
            <person name="Hainaut M."/>
            <person name="Henrissat B."/>
            <person name="Grigoriev I.V."/>
            <person name="Spatafora J.W."/>
            <person name="Aime M.C."/>
        </authorList>
    </citation>
    <scope>NUCLEOTIDE SEQUENCE [LARGE SCALE GENOMIC DNA]</scope>
    <source>
        <strain evidence="10 11">MCA 4718</strain>
    </source>
</reference>
<evidence type="ECO:0000256" key="4">
    <source>
        <dbReference type="ARBA" id="ARBA00014881"/>
    </source>
</evidence>
<dbReference type="InterPro" id="IPR054559">
    <property type="entry name" value="PSMD12-CSN4-like_N"/>
</dbReference>
<evidence type="ECO:0000256" key="1">
    <source>
        <dbReference type="ARBA" id="ARBA00004123"/>
    </source>
</evidence>
<sequence>MASTSTSSPFSLQDFIAALNTASSAPSSSRSQDYTSHLRSLLLLPRSALPAELLRQACQEYLDLTVFSELNASGGGLVVGRTTLTSFDETIKHIGSRVSKGQAGGDEEMEEGGAAAEGEEALPAIRDEETQKDVLEMALEKVQPRVLSFEDQASAIRLHLADINEALHDWSAAAMVLQGIPLDSGHRSVSDLQKLRIYVRIVRLLLEADDAIGADAYLKRASMVVHSIPGTSIGFQAMNRSEEETVTKASEEEIKEGKLLGLQYKLCQARIYDAQRRFADAAVRFHELSYVAEIDEEERSMMLSAAVTAAILAPAGPQRSRILSTLIRDDRTSALPQSTILTKVFLEHIVRPHEVDAFAEMVQPHQKTQLTRSGNDREMMRVEQEAAATSDVTTATATAASSMNSSPHPGAGQSQGNGTQVPVKSAPTTVLDRAMMEHNILASSKLYLSLTLSGLGSLLSLTPTGAETMVRRMIVQGRLKAEIDQVEGILTFLESGQQGPTAGGLGDVSGAAGGGGSAGGENGEAGAAGGGGGGEALGGDIALRLGEGDGLIRRWDSHIARTASSLEDVCVRIGALSGRTDAS</sequence>
<dbReference type="RefSeq" id="XP_025345743.1">
    <property type="nucleotide sequence ID" value="XM_025495439.1"/>
</dbReference>
<feature type="region of interest" description="Disordered" evidence="8">
    <location>
        <begin position="98"/>
        <end position="117"/>
    </location>
</feature>
<dbReference type="SMART" id="SM00088">
    <property type="entry name" value="PINT"/>
    <property type="match status" value="1"/>
</dbReference>
<comment type="subcellular location">
    <subcellularLocation>
        <location evidence="2">Cytoplasm</location>
    </subcellularLocation>
    <subcellularLocation>
        <location evidence="1">Nucleus</location>
    </subcellularLocation>
</comment>
<feature type="region of interest" description="Disordered" evidence="8">
    <location>
        <begin position="384"/>
        <end position="423"/>
    </location>
</feature>
<keyword evidence="6" id="KW-0736">Signalosome</keyword>
<dbReference type="OrthoDB" id="295656at2759"/>
<feature type="domain" description="PCI" evidence="9">
    <location>
        <begin position="426"/>
        <end position="508"/>
    </location>
</feature>
<dbReference type="InterPro" id="IPR036388">
    <property type="entry name" value="WH-like_DNA-bd_sf"/>
</dbReference>
<feature type="compositionally biased region" description="Polar residues" evidence="8">
    <location>
        <begin position="412"/>
        <end position="423"/>
    </location>
</feature>
<dbReference type="GeneID" id="37017173"/>
<organism evidence="10 11">
    <name type="scientific">Pseudomicrostroma glucosiphilum</name>
    <dbReference type="NCBI Taxonomy" id="1684307"/>
    <lineage>
        <taxon>Eukaryota</taxon>
        <taxon>Fungi</taxon>
        <taxon>Dikarya</taxon>
        <taxon>Basidiomycota</taxon>
        <taxon>Ustilaginomycotina</taxon>
        <taxon>Exobasidiomycetes</taxon>
        <taxon>Microstromatales</taxon>
        <taxon>Microstromatales incertae sedis</taxon>
        <taxon>Pseudomicrostroma</taxon>
    </lineage>
</organism>
<dbReference type="GO" id="GO:0008180">
    <property type="term" value="C:COP9 signalosome"/>
    <property type="evidence" value="ECO:0007669"/>
    <property type="project" value="UniProtKB-KW"/>
</dbReference>
<feature type="region of interest" description="Disordered" evidence="8">
    <location>
        <begin position="500"/>
        <end position="531"/>
    </location>
</feature>
<evidence type="ECO:0000256" key="8">
    <source>
        <dbReference type="SAM" id="MobiDB-lite"/>
    </source>
</evidence>
<feature type="compositionally biased region" description="Gly residues" evidence="8">
    <location>
        <begin position="501"/>
        <end position="531"/>
    </location>
</feature>